<dbReference type="InterPro" id="IPR003784">
    <property type="entry name" value="BioY"/>
</dbReference>
<dbReference type="PANTHER" id="PTHR34295">
    <property type="entry name" value="BIOTIN TRANSPORTER BIOY"/>
    <property type="match status" value="1"/>
</dbReference>
<organism evidence="4 5">
    <name type="scientific">Demequina lutea</name>
    <dbReference type="NCBI Taxonomy" id="431489"/>
    <lineage>
        <taxon>Bacteria</taxon>
        <taxon>Bacillati</taxon>
        <taxon>Actinomycetota</taxon>
        <taxon>Actinomycetes</taxon>
        <taxon>Micrococcales</taxon>
        <taxon>Demequinaceae</taxon>
        <taxon>Demequina</taxon>
    </lineage>
</organism>
<dbReference type="AlphaFoldDB" id="A0A7Z0CI75"/>
<feature type="transmembrane region" description="Helical" evidence="3">
    <location>
        <begin position="83"/>
        <end position="108"/>
    </location>
</feature>
<sequence>MPIRHALSTTNIALIAVFAGLVAASTLWPGAELVSGVPITLQTLAILLAGAALGPWRGAAAVALYLVVGTAGAPIFAGRVGGFAAWAGPTAGFLGGFVLAAFVTGWLVRRMRLRGQLTTTGIIGACAVGSLVVLNLIGWGFFSLRLHTSLADTVTFASPFLAGDIIKVFVAGSAAAAVHRAYPQLLGSVRSTPSAADSSALVATGTSAGSKSGA</sequence>
<comment type="subcellular location">
    <subcellularLocation>
        <location evidence="2">Cell membrane</location>
        <topology evidence="2">Multi-pass membrane protein</topology>
    </subcellularLocation>
</comment>
<keyword evidence="2 3" id="KW-0472">Membrane</keyword>
<dbReference type="Pfam" id="PF02632">
    <property type="entry name" value="BioY"/>
    <property type="match status" value="1"/>
</dbReference>
<dbReference type="Proteomes" id="UP000547973">
    <property type="component" value="Unassembled WGS sequence"/>
</dbReference>
<evidence type="ECO:0000256" key="3">
    <source>
        <dbReference type="SAM" id="Phobius"/>
    </source>
</evidence>
<dbReference type="EMBL" id="JACBZO010000001">
    <property type="protein sequence ID" value="NYI41609.1"/>
    <property type="molecule type" value="Genomic_DNA"/>
</dbReference>
<dbReference type="PANTHER" id="PTHR34295:SF1">
    <property type="entry name" value="BIOTIN TRANSPORTER BIOY"/>
    <property type="match status" value="1"/>
</dbReference>
<dbReference type="RefSeq" id="WP_179397979.1">
    <property type="nucleotide sequence ID" value="NZ_JACBZO010000001.1"/>
</dbReference>
<feature type="transmembrane region" description="Helical" evidence="3">
    <location>
        <begin position="12"/>
        <end position="30"/>
    </location>
</feature>
<comment type="caution">
    <text evidence="4">The sequence shown here is derived from an EMBL/GenBank/DDBJ whole genome shotgun (WGS) entry which is preliminary data.</text>
</comment>
<keyword evidence="3" id="KW-0812">Transmembrane</keyword>
<name>A0A7Z0CI75_9MICO</name>
<proteinExistence type="inferred from homology"/>
<keyword evidence="3" id="KW-1133">Transmembrane helix</keyword>
<evidence type="ECO:0000313" key="5">
    <source>
        <dbReference type="Proteomes" id="UP000547973"/>
    </source>
</evidence>
<dbReference type="GO" id="GO:0005886">
    <property type="term" value="C:plasma membrane"/>
    <property type="evidence" value="ECO:0007669"/>
    <property type="project" value="UniProtKB-SubCell"/>
</dbReference>
<dbReference type="PIRSF" id="PIRSF016661">
    <property type="entry name" value="BioY"/>
    <property type="match status" value="1"/>
</dbReference>
<dbReference type="Gene3D" id="1.10.1760.20">
    <property type="match status" value="1"/>
</dbReference>
<feature type="transmembrane region" description="Helical" evidence="3">
    <location>
        <begin position="36"/>
        <end position="53"/>
    </location>
</feature>
<gene>
    <name evidence="4" type="ORF">BKA03_001728</name>
</gene>
<reference evidence="4 5" key="1">
    <citation type="submission" date="2020-07" db="EMBL/GenBank/DDBJ databases">
        <title>Sequencing the genomes of 1000 actinobacteria strains.</title>
        <authorList>
            <person name="Klenk H.-P."/>
        </authorList>
    </citation>
    <scope>NUCLEOTIDE SEQUENCE [LARGE SCALE GENOMIC DNA]</scope>
    <source>
        <strain evidence="4 5">DSM 19970</strain>
    </source>
</reference>
<protein>
    <recommendedName>
        <fullName evidence="2">Biotin transporter</fullName>
    </recommendedName>
</protein>
<evidence type="ECO:0000256" key="2">
    <source>
        <dbReference type="PIRNR" id="PIRNR016661"/>
    </source>
</evidence>
<comment type="similarity">
    <text evidence="1 2">Belongs to the BioY family.</text>
</comment>
<keyword evidence="2" id="KW-0813">Transport</keyword>
<feature type="transmembrane region" description="Helical" evidence="3">
    <location>
        <begin position="120"/>
        <end position="142"/>
    </location>
</feature>
<dbReference type="GO" id="GO:0015225">
    <property type="term" value="F:biotin transmembrane transporter activity"/>
    <property type="evidence" value="ECO:0007669"/>
    <property type="project" value="UniProtKB-UniRule"/>
</dbReference>
<feature type="transmembrane region" description="Helical" evidence="3">
    <location>
        <begin position="154"/>
        <end position="178"/>
    </location>
</feature>
<evidence type="ECO:0000313" key="4">
    <source>
        <dbReference type="EMBL" id="NYI41609.1"/>
    </source>
</evidence>
<feature type="transmembrane region" description="Helical" evidence="3">
    <location>
        <begin position="60"/>
        <end position="77"/>
    </location>
</feature>
<keyword evidence="2" id="KW-1003">Cell membrane</keyword>
<keyword evidence="5" id="KW-1185">Reference proteome</keyword>
<evidence type="ECO:0000256" key="1">
    <source>
        <dbReference type="ARBA" id="ARBA00010692"/>
    </source>
</evidence>
<accession>A0A7Z0CI75</accession>